<dbReference type="EMBL" id="ASPP01002404">
    <property type="protein sequence ID" value="ETO34638.1"/>
    <property type="molecule type" value="Genomic_DNA"/>
</dbReference>
<gene>
    <name evidence="2" type="ORF">RFI_02451</name>
</gene>
<proteinExistence type="predicted"/>
<feature type="compositionally biased region" description="Basic and acidic residues" evidence="1">
    <location>
        <begin position="62"/>
        <end position="99"/>
    </location>
</feature>
<organism evidence="2 3">
    <name type="scientific">Reticulomyxa filosa</name>
    <dbReference type="NCBI Taxonomy" id="46433"/>
    <lineage>
        <taxon>Eukaryota</taxon>
        <taxon>Sar</taxon>
        <taxon>Rhizaria</taxon>
        <taxon>Retaria</taxon>
        <taxon>Foraminifera</taxon>
        <taxon>Monothalamids</taxon>
        <taxon>Reticulomyxidae</taxon>
        <taxon>Reticulomyxa</taxon>
    </lineage>
</organism>
<evidence type="ECO:0000313" key="2">
    <source>
        <dbReference type="EMBL" id="ETO34638.1"/>
    </source>
</evidence>
<sequence>MLGGMQNEKELKKYSREIKVLMQLFKENVKEEELIKHLEEMNGNISMVIEKMVSILMTNQDKIQDSENKDNQDKSKQEMETSEEKEQSKSEELKKEDEKVEIGEIRPGINLQGYCMKKIA</sequence>
<dbReference type="Proteomes" id="UP000023152">
    <property type="component" value="Unassembled WGS sequence"/>
</dbReference>
<name>X6P949_RETFI</name>
<dbReference type="AlphaFoldDB" id="X6P949"/>
<protein>
    <submittedName>
        <fullName evidence="2">Uncharacterized protein</fullName>
    </submittedName>
</protein>
<reference evidence="2 3" key="1">
    <citation type="journal article" date="2013" name="Curr. Biol.">
        <title>The Genome of the Foraminiferan Reticulomyxa filosa.</title>
        <authorList>
            <person name="Glockner G."/>
            <person name="Hulsmann N."/>
            <person name="Schleicher M."/>
            <person name="Noegel A.A."/>
            <person name="Eichinger L."/>
            <person name="Gallinger C."/>
            <person name="Pawlowski J."/>
            <person name="Sierra R."/>
            <person name="Euteneuer U."/>
            <person name="Pillet L."/>
            <person name="Moustafa A."/>
            <person name="Platzer M."/>
            <person name="Groth M."/>
            <person name="Szafranski K."/>
            <person name="Schliwa M."/>
        </authorList>
    </citation>
    <scope>NUCLEOTIDE SEQUENCE [LARGE SCALE GENOMIC DNA]</scope>
</reference>
<evidence type="ECO:0000313" key="3">
    <source>
        <dbReference type="Proteomes" id="UP000023152"/>
    </source>
</evidence>
<feature type="region of interest" description="Disordered" evidence="1">
    <location>
        <begin position="60"/>
        <end position="99"/>
    </location>
</feature>
<keyword evidence="3" id="KW-1185">Reference proteome</keyword>
<comment type="caution">
    <text evidence="2">The sequence shown here is derived from an EMBL/GenBank/DDBJ whole genome shotgun (WGS) entry which is preliminary data.</text>
</comment>
<evidence type="ECO:0000256" key="1">
    <source>
        <dbReference type="SAM" id="MobiDB-lite"/>
    </source>
</evidence>
<accession>X6P949</accession>